<feature type="region of interest" description="Disordered" evidence="1">
    <location>
        <begin position="410"/>
        <end position="454"/>
    </location>
</feature>
<dbReference type="InterPro" id="IPR036612">
    <property type="entry name" value="KH_dom_type_1_sf"/>
</dbReference>
<evidence type="ECO:0000313" key="3">
    <source>
        <dbReference type="EMBL" id="CAI2363287.1"/>
    </source>
</evidence>
<dbReference type="Gene3D" id="3.30.1370.10">
    <property type="entry name" value="K Homology domain, type 1"/>
    <property type="match status" value="1"/>
</dbReference>
<dbReference type="PANTHER" id="PTHR15744">
    <property type="entry name" value="BLOM7"/>
    <property type="match status" value="1"/>
</dbReference>
<name>A0AAD1X939_EUPCR</name>
<gene>
    <name evidence="3" type="ORF">ECRASSUSDP1_LOCUS4617</name>
</gene>
<dbReference type="AlphaFoldDB" id="A0AAD1X939"/>
<feature type="compositionally biased region" description="Polar residues" evidence="1">
    <location>
        <begin position="415"/>
        <end position="439"/>
    </location>
</feature>
<proteinExistence type="predicted"/>
<protein>
    <recommendedName>
        <fullName evidence="2">KHDC4/BBP-like KH-domain type I domain-containing protein</fullName>
    </recommendedName>
</protein>
<sequence length="533" mass="60509">MKRKKNPSLVILPKPRVKLNSKSKEFKLAGPSSDYGHKTSNIDSGSMGYNYSATSVQEHEGSNLDESDASSANWVPSDNSYGNFSDHYYYYNNRDATHMGSGSSCVYSDYKTDIYGYENKIQRWSDHHNDIPVISITLHELDGLQKVLDYLLNLKDEFTTRSLQIYCAEGQLTEADIQSVFNKHVYINSIQLIDVKSNSIYCNSNPNYYGQQYIGDSFYHNKNNFSSPEVKSFPKESSRHHKCKSLSESKKLNHRLDEAYYGQEGKPFFKKKNQVKKKKQRGSSTKNINVEGHKFTCKYEIQIDDIDFQVGKKIIGSNGDNMKRIINKCVDTGMKQNDIAKLRLRGKGSKYLEGPKKEESNEPLHLCVSSKYKETYQRACELTENLINQVYEQYYKFLTDKKMDVKKLRIKKSENSSTRKNSGSSNCSKYSKPIHQNNDFYGKNKHNSDSKKPYQQHRLISPEYINNFAVLGPKALGKSGYSHPNSISNSGAVKASHDIQTNFGSPNLTSKGLNPKLGGKGALMGEPSQADYS</sequence>
<feature type="region of interest" description="Disordered" evidence="1">
    <location>
        <begin position="22"/>
        <end position="41"/>
    </location>
</feature>
<evidence type="ECO:0000259" key="2">
    <source>
        <dbReference type="Pfam" id="PF22675"/>
    </source>
</evidence>
<accession>A0AAD1X939</accession>
<feature type="compositionally biased region" description="Polar residues" evidence="1">
    <location>
        <begin position="498"/>
        <end position="512"/>
    </location>
</feature>
<dbReference type="CDD" id="cd22386">
    <property type="entry name" value="KH-I_KHDC4_rpt2"/>
    <property type="match status" value="1"/>
</dbReference>
<reference evidence="3" key="1">
    <citation type="submission" date="2023-07" db="EMBL/GenBank/DDBJ databases">
        <authorList>
            <consortium name="AG Swart"/>
            <person name="Singh M."/>
            <person name="Singh A."/>
            <person name="Seah K."/>
            <person name="Emmerich C."/>
        </authorList>
    </citation>
    <scope>NUCLEOTIDE SEQUENCE</scope>
    <source>
        <strain evidence="3">DP1</strain>
    </source>
</reference>
<feature type="domain" description="KHDC4/BBP-like KH-domain type I" evidence="2">
    <location>
        <begin position="307"/>
        <end position="388"/>
    </location>
</feature>
<dbReference type="Pfam" id="PF22675">
    <property type="entry name" value="KH-I_KHDC4-BBP"/>
    <property type="match status" value="1"/>
</dbReference>
<dbReference type="InterPro" id="IPR055256">
    <property type="entry name" value="KH_1_KHDC4/BBP-like"/>
</dbReference>
<evidence type="ECO:0000256" key="1">
    <source>
        <dbReference type="SAM" id="MobiDB-lite"/>
    </source>
</evidence>
<dbReference type="InterPro" id="IPR031121">
    <property type="entry name" value="RIK/BLOM7"/>
</dbReference>
<dbReference type="EMBL" id="CAMPGE010004441">
    <property type="protein sequence ID" value="CAI2363287.1"/>
    <property type="molecule type" value="Genomic_DNA"/>
</dbReference>
<feature type="region of interest" description="Disordered" evidence="1">
    <location>
        <begin position="498"/>
        <end position="533"/>
    </location>
</feature>
<dbReference type="SUPFAM" id="SSF54791">
    <property type="entry name" value="Eukaryotic type KH-domain (KH-domain type I)"/>
    <property type="match status" value="1"/>
</dbReference>
<organism evidence="3 4">
    <name type="scientific">Euplotes crassus</name>
    <dbReference type="NCBI Taxonomy" id="5936"/>
    <lineage>
        <taxon>Eukaryota</taxon>
        <taxon>Sar</taxon>
        <taxon>Alveolata</taxon>
        <taxon>Ciliophora</taxon>
        <taxon>Intramacronucleata</taxon>
        <taxon>Spirotrichea</taxon>
        <taxon>Hypotrichia</taxon>
        <taxon>Euplotida</taxon>
        <taxon>Euplotidae</taxon>
        <taxon>Moneuplotes</taxon>
    </lineage>
</organism>
<dbReference type="PANTHER" id="PTHR15744:SF0">
    <property type="entry name" value="KH HOMOLOGY DOMAIN-CONTAINING PROTEIN 4"/>
    <property type="match status" value="1"/>
</dbReference>
<dbReference type="GO" id="GO:0005634">
    <property type="term" value="C:nucleus"/>
    <property type="evidence" value="ECO:0007669"/>
    <property type="project" value="InterPro"/>
</dbReference>
<dbReference type="GO" id="GO:0003723">
    <property type="term" value="F:RNA binding"/>
    <property type="evidence" value="ECO:0007669"/>
    <property type="project" value="InterPro"/>
</dbReference>
<comment type="caution">
    <text evidence="3">The sequence shown here is derived from an EMBL/GenBank/DDBJ whole genome shotgun (WGS) entry which is preliminary data.</text>
</comment>
<dbReference type="InterPro" id="IPR047889">
    <property type="entry name" value="KHDC4_KH-I_second"/>
</dbReference>
<keyword evidence="4" id="KW-1185">Reference proteome</keyword>
<evidence type="ECO:0000313" key="4">
    <source>
        <dbReference type="Proteomes" id="UP001295684"/>
    </source>
</evidence>
<dbReference type="Proteomes" id="UP001295684">
    <property type="component" value="Unassembled WGS sequence"/>
</dbReference>